<feature type="domain" description="Cation efflux protein transmembrane" evidence="8">
    <location>
        <begin position="72"/>
        <end position="162"/>
    </location>
</feature>
<dbReference type="AlphaFoldDB" id="A0A1X0P615"/>
<proteinExistence type="predicted"/>
<keyword evidence="4 7" id="KW-1133">Transmembrane helix</keyword>
<dbReference type="Gene3D" id="1.20.1510.10">
    <property type="entry name" value="Cation efflux protein transmembrane domain"/>
    <property type="match status" value="1"/>
</dbReference>
<feature type="compositionally biased region" description="Polar residues" evidence="6">
    <location>
        <begin position="19"/>
        <end position="29"/>
    </location>
</feature>
<feature type="transmembrane region" description="Helical" evidence="7">
    <location>
        <begin position="134"/>
        <end position="153"/>
    </location>
</feature>
<accession>A0A1X0P615</accession>
<evidence type="ECO:0000256" key="5">
    <source>
        <dbReference type="ARBA" id="ARBA00023136"/>
    </source>
</evidence>
<dbReference type="GO" id="GO:0008324">
    <property type="term" value="F:monoatomic cation transmembrane transporter activity"/>
    <property type="evidence" value="ECO:0007669"/>
    <property type="project" value="InterPro"/>
</dbReference>
<feature type="compositionally biased region" description="Basic residues" evidence="6">
    <location>
        <begin position="30"/>
        <end position="47"/>
    </location>
</feature>
<protein>
    <submittedName>
        <fullName evidence="9">Cation transporter</fullName>
    </submittedName>
</protein>
<name>A0A1X0P615_9TRYP</name>
<evidence type="ECO:0000256" key="7">
    <source>
        <dbReference type="SAM" id="Phobius"/>
    </source>
</evidence>
<evidence type="ECO:0000256" key="2">
    <source>
        <dbReference type="ARBA" id="ARBA00022448"/>
    </source>
</evidence>
<dbReference type="InterPro" id="IPR058533">
    <property type="entry name" value="Cation_efflux_TM"/>
</dbReference>
<dbReference type="GO" id="GO:0016020">
    <property type="term" value="C:membrane"/>
    <property type="evidence" value="ECO:0007669"/>
    <property type="project" value="UniProtKB-SubCell"/>
</dbReference>
<comment type="subcellular location">
    <subcellularLocation>
        <location evidence="1">Membrane</location>
        <topology evidence="1">Multi-pass membrane protein</topology>
    </subcellularLocation>
</comment>
<dbReference type="InterPro" id="IPR027469">
    <property type="entry name" value="Cation_efflux_TMD_sf"/>
</dbReference>
<keyword evidence="5 7" id="KW-0472">Membrane</keyword>
<feature type="region of interest" description="Disordered" evidence="6">
    <location>
        <begin position="1"/>
        <end position="49"/>
    </location>
</feature>
<evidence type="ECO:0000313" key="9">
    <source>
        <dbReference type="EMBL" id="ORC92372.1"/>
    </source>
</evidence>
<organism evidence="9 10">
    <name type="scientific">Trypanosoma theileri</name>
    <dbReference type="NCBI Taxonomy" id="67003"/>
    <lineage>
        <taxon>Eukaryota</taxon>
        <taxon>Discoba</taxon>
        <taxon>Euglenozoa</taxon>
        <taxon>Kinetoplastea</taxon>
        <taxon>Metakinetoplastina</taxon>
        <taxon>Trypanosomatida</taxon>
        <taxon>Trypanosomatidae</taxon>
        <taxon>Trypanosoma</taxon>
    </lineage>
</organism>
<dbReference type="STRING" id="67003.A0A1X0P615"/>
<sequence>MRRRLSSFFTAPGHLITKGHTQGTSCGNNSKHHHSHSHSHSHGHHHHEPLEATMKGRQLRQCQLVTAVGGTTNVFFCFTKLWIGASGGSVALVADGFHSLFDLLADVVSYAALTLSTKRLPRCRFPFGIGRIETAGAVVVATILLLGGVTLLFQSLQECQQELSHYINDGDTAGNSMNSTNNHQHHHGSSSSSNSNNSNSISSNGDSVHDHHGHSHFQMTQMDETGKVRILWAMVWVCVASIVSKELLFRWTKRVGERAGSRVVVANAYHHRADAWSGGVALVGVAGHLIGMPGIDGIAGLCVSYSICRIGYSVLRNSVLEFFDFQNADEVAEVRKELRQSHSSHHVNVFLIRHGHSYALHATLLVEAETPAATIVKMSADLTDLAKQSIAVTDTCTTPLVCDPHQEASLLRIVKLVEEFHGLKPISCHWEKRQIIVHQVLQNECMEDVRTIASFFGMEVIVETNDSDTISSNGCCH</sequence>
<feature type="transmembrane region" description="Helical" evidence="7">
    <location>
        <begin position="89"/>
        <end position="113"/>
    </location>
</feature>
<dbReference type="SUPFAM" id="SSF161111">
    <property type="entry name" value="Cation efflux protein transmembrane domain-like"/>
    <property type="match status" value="2"/>
</dbReference>
<feature type="region of interest" description="Disordered" evidence="6">
    <location>
        <begin position="170"/>
        <end position="215"/>
    </location>
</feature>
<evidence type="ECO:0000256" key="4">
    <source>
        <dbReference type="ARBA" id="ARBA00022989"/>
    </source>
</evidence>
<dbReference type="Proteomes" id="UP000192257">
    <property type="component" value="Unassembled WGS sequence"/>
</dbReference>
<evidence type="ECO:0000256" key="3">
    <source>
        <dbReference type="ARBA" id="ARBA00022692"/>
    </source>
</evidence>
<comment type="caution">
    <text evidence="9">The sequence shown here is derived from an EMBL/GenBank/DDBJ whole genome shotgun (WGS) entry which is preliminary data.</text>
</comment>
<dbReference type="EMBL" id="NBCO01000003">
    <property type="protein sequence ID" value="ORC92372.1"/>
    <property type="molecule type" value="Genomic_DNA"/>
</dbReference>
<feature type="domain" description="Cation efflux protein transmembrane" evidence="8">
    <location>
        <begin position="226"/>
        <end position="321"/>
    </location>
</feature>
<dbReference type="PANTHER" id="PTHR43840:SF15">
    <property type="entry name" value="MITOCHONDRIAL METAL TRANSPORTER 1-RELATED"/>
    <property type="match status" value="1"/>
</dbReference>
<dbReference type="GeneID" id="39981672"/>
<dbReference type="PANTHER" id="PTHR43840">
    <property type="entry name" value="MITOCHONDRIAL METAL TRANSPORTER 1-RELATED"/>
    <property type="match status" value="1"/>
</dbReference>
<feature type="compositionally biased region" description="Low complexity" evidence="6">
    <location>
        <begin position="189"/>
        <end position="206"/>
    </location>
</feature>
<dbReference type="VEuPathDB" id="TriTrypDB:TM35_000031250"/>
<keyword evidence="2" id="KW-0813">Transport</keyword>
<gene>
    <name evidence="9" type="ORF">TM35_000031250</name>
</gene>
<evidence type="ECO:0000256" key="6">
    <source>
        <dbReference type="SAM" id="MobiDB-lite"/>
    </source>
</evidence>
<evidence type="ECO:0000256" key="1">
    <source>
        <dbReference type="ARBA" id="ARBA00004141"/>
    </source>
</evidence>
<evidence type="ECO:0000259" key="8">
    <source>
        <dbReference type="Pfam" id="PF01545"/>
    </source>
</evidence>
<dbReference type="Pfam" id="PF01545">
    <property type="entry name" value="Cation_efflux"/>
    <property type="match status" value="2"/>
</dbReference>
<dbReference type="RefSeq" id="XP_028886438.1">
    <property type="nucleotide sequence ID" value="XM_029021892.1"/>
</dbReference>
<keyword evidence="10" id="KW-1185">Reference proteome</keyword>
<dbReference type="OrthoDB" id="435980at2759"/>
<feature type="transmembrane region" description="Helical" evidence="7">
    <location>
        <begin position="64"/>
        <end position="83"/>
    </location>
</feature>
<evidence type="ECO:0000313" key="10">
    <source>
        <dbReference type="Proteomes" id="UP000192257"/>
    </source>
</evidence>
<dbReference type="InterPro" id="IPR050291">
    <property type="entry name" value="CDF_Transporter"/>
</dbReference>
<keyword evidence="3 7" id="KW-0812">Transmembrane</keyword>
<reference evidence="9 10" key="1">
    <citation type="submission" date="2017-03" db="EMBL/GenBank/DDBJ databases">
        <title>An alternative strategy for trypanosome survival in the mammalian bloodstream revealed through genome and transcriptome analysis of the ubiquitous bovine parasite Trypanosoma (Megatrypanum) theileri.</title>
        <authorList>
            <person name="Kelly S."/>
            <person name="Ivens A."/>
            <person name="Mott A."/>
            <person name="O'Neill E."/>
            <person name="Emms D."/>
            <person name="Macleod O."/>
            <person name="Voorheis P."/>
            <person name="Matthews J."/>
            <person name="Matthews K."/>
            <person name="Carrington M."/>
        </authorList>
    </citation>
    <scope>NUCLEOTIDE SEQUENCE [LARGE SCALE GENOMIC DNA]</scope>
    <source>
        <strain evidence="9">Edinburgh</strain>
    </source>
</reference>